<comment type="pathway">
    <text evidence="1 5">Carbohydrate metabolism; hexose metabolism.</text>
</comment>
<keyword evidence="3 5" id="KW-0413">Isomerase</keyword>
<dbReference type="AlphaFoldDB" id="A0A9D1QP61"/>
<comment type="catalytic activity">
    <reaction evidence="5">
        <text>alpha-maltose = beta-maltose</text>
        <dbReference type="Rhea" id="RHEA:21228"/>
        <dbReference type="ChEBI" id="CHEBI:18147"/>
        <dbReference type="ChEBI" id="CHEBI:18167"/>
        <dbReference type="EC" id="5.1.3.21"/>
    </reaction>
</comment>
<protein>
    <recommendedName>
        <fullName evidence="5">Maltose epimerase</fullName>
        <ecNumber evidence="5">5.1.3.21</ecNumber>
    </recommendedName>
</protein>
<organism evidence="9 10">
    <name type="scientific">Candidatus Limosilactobacillus merdipullorum</name>
    <dbReference type="NCBI Taxonomy" id="2838653"/>
    <lineage>
        <taxon>Bacteria</taxon>
        <taxon>Bacillati</taxon>
        <taxon>Bacillota</taxon>
        <taxon>Bacilli</taxon>
        <taxon>Lactobacillales</taxon>
        <taxon>Lactobacillaceae</taxon>
        <taxon>Limosilactobacillus</taxon>
    </lineage>
</organism>
<reference evidence="9" key="1">
    <citation type="journal article" date="2021" name="PeerJ">
        <title>Extensive microbial diversity within the chicken gut microbiome revealed by metagenomics and culture.</title>
        <authorList>
            <person name="Gilroy R."/>
            <person name="Ravi A."/>
            <person name="Getino M."/>
            <person name="Pursley I."/>
            <person name="Horton D.L."/>
            <person name="Alikhan N.F."/>
            <person name="Baker D."/>
            <person name="Gharbi K."/>
            <person name="Hall N."/>
            <person name="Watson M."/>
            <person name="Adriaenssens E.M."/>
            <person name="Foster-Nyarko E."/>
            <person name="Jarju S."/>
            <person name="Secka A."/>
            <person name="Antonio M."/>
            <person name="Oren A."/>
            <person name="Chaudhuri R.R."/>
            <person name="La Ragione R."/>
            <person name="Hildebrand F."/>
            <person name="Pallen M.J."/>
        </authorList>
    </citation>
    <scope>NUCLEOTIDE SEQUENCE</scope>
    <source>
        <strain evidence="9">ChiHejej3B27-2180</strain>
    </source>
</reference>
<evidence type="ECO:0000256" key="4">
    <source>
        <dbReference type="ARBA" id="ARBA00023277"/>
    </source>
</evidence>
<dbReference type="InterPro" id="IPR011013">
    <property type="entry name" value="Gal_mutarotase_sf_dom"/>
</dbReference>
<evidence type="ECO:0000256" key="8">
    <source>
        <dbReference type="PIRSR" id="PIRSR005096-3"/>
    </source>
</evidence>
<feature type="binding site" evidence="7">
    <location>
        <position position="248"/>
    </location>
    <ligand>
        <name>beta-D-galactose</name>
        <dbReference type="ChEBI" id="CHEBI:27667"/>
    </ligand>
</feature>
<evidence type="ECO:0000256" key="1">
    <source>
        <dbReference type="ARBA" id="ARBA00005028"/>
    </source>
</evidence>
<evidence type="ECO:0000256" key="3">
    <source>
        <dbReference type="ARBA" id="ARBA00023235"/>
    </source>
</evidence>
<keyword evidence="4 5" id="KW-0119">Carbohydrate metabolism</keyword>
<feature type="active site" description="Proton acceptor" evidence="6">
    <location>
        <position position="311"/>
    </location>
</feature>
<evidence type="ECO:0000256" key="5">
    <source>
        <dbReference type="PIRNR" id="PIRNR005096"/>
    </source>
</evidence>
<comment type="caution">
    <text evidence="9">The sequence shown here is derived from an EMBL/GenBank/DDBJ whole genome shotgun (WGS) entry which is preliminary data.</text>
</comment>
<dbReference type="Gene3D" id="2.70.98.10">
    <property type="match status" value="1"/>
</dbReference>
<evidence type="ECO:0000256" key="6">
    <source>
        <dbReference type="PIRSR" id="PIRSR005096-1"/>
    </source>
</evidence>
<name>A0A9D1QP61_9LACO</name>
<dbReference type="InterPro" id="IPR008183">
    <property type="entry name" value="Aldose_1/G6P_1-epimerase"/>
</dbReference>
<dbReference type="InterPro" id="IPR014718">
    <property type="entry name" value="GH-type_carb-bd"/>
</dbReference>
<feature type="active site" description="Proton donor" evidence="6">
    <location>
        <position position="179"/>
    </location>
</feature>
<evidence type="ECO:0000313" key="10">
    <source>
        <dbReference type="Proteomes" id="UP000886878"/>
    </source>
</evidence>
<gene>
    <name evidence="9" type="ORF">H9876_05345</name>
</gene>
<dbReference type="EMBL" id="DXGK01000113">
    <property type="protein sequence ID" value="HIW70772.1"/>
    <property type="molecule type" value="Genomic_DNA"/>
</dbReference>
<accession>A0A9D1QP61</accession>
<evidence type="ECO:0000256" key="7">
    <source>
        <dbReference type="PIRSR" id="PIRSR005096-2"/>
    </source>
</evidence>
<sequence>MKLSTENFGKLDGQQITKYTLTNKHDVSISILNYGGIWQSFTVPSAHGSLNLLYATDNAKTYDETASLCASRIIGRTAGRLAKGTFTIDGKEYHVDTNENGNTLHGGPNGIGGAIWHVEPLVGETRSQLVLTYTASHDLDSYPGDLKMTVIYTLDDNDAVTIDFSASSTAPTLFNPTCHTYWNLSDNDNTIENHLLQINGKYHLECDDEKIPTGRLLPVESTSFDFTRLSRLGDHLSAMEKNTEGGFDDIWAVKPSQGRMDSPIVTLEDGSSHRRVDIFSDRNGLVMYTANGLHIQGYNRPANQWMAIALEPQTLPDTPNHPEFGDVVVRPNQPRHYQIRYEYHA</sequence>
<dbReference type="CDD" id="cd09019">
    <property type="entry name" value="galactose_mutarotase_like"/>
    <property type="match status" value="1"/>
</dbReference>
<comment type="function">
    <text evidence="5">Catalyzes the interconversion of alpha and beta anomers of maltose.</text>
</comment>
<comment type="similarity">
    <text evidence="2 5">Belongs to the aldose epimerase family.</text>
</comment>
<dbReference type="PANTHER" id="PTHR10091:SF0">
    <property type="entry name" value="GALACTOSE MUTAROTASE"/>
    <property type="match status" value="1"/>
</dbReference>
<dbReference type="GO" id="GO:0030246">
    <property type="term" value="F:carbohydrate binding"/>
    <property type="evidence" value="ECO:0007669"/>
    <property type="project" value="InterPro"/>
</dbReference>
<dbReference type="PANTHER" id="PTHR10091">
    <property type="entry name" value="ALDOSE-1-EPIMERASE"/>
    <property type="match status" value="1"/>
</dbReference>
<dbReference type="GO" id="GO:0006006">
    <property type="term" value="P:glucose metabolic process"/>
    <property type="evidence" value="ECO:0007669"/>
    <property type="project" value="TreeGrafter"/>
</dbReference>
<dbReference type="GO" id="GO:0005737">
    <property type="term" value="C:cytoplasm"/>
    <property type="evidence" value="ECO:0007669"/>
    <property type="project" value="TreeGrafter"/>
</dbReference>
<dbReference type="Pfam" id="PF01263">
    <property type="entry name" value="Aldose_epim"/>
    <property type="match status" value="1"/>
</dbReference>
<dbReference type="InterPro" id="IPR047215">
    <property type="entry name" value="Galactose_mutarotase-like"/>
</dbReference>
<dbReference type="PIRSF" id="PIRSF005096">
    <property type="entry name" value="GALM"/>
    <property type="match status" value="1"/>
</dbReference>
<reference evidence="9" key="2">
    <citation type="submission" date="2021-04" db="EMBL/GenBank/DDBJ databases">
        <authorList>
            <person name="Gilroy R."/>
        </authorList>
    </citation>
    <scope>NUCLEOTIDE SEQUENCE</scope>
    <source>
        <strain evidence="9">ChiHejej3B27-2180</strain>
    </source>
</reference>
<proteinExistence type="inferred from homology"/>
<dbReference type="GO" id="GO:0050558">
    <property type="term" value="F:maltose epimerase activity"/>
    <property type="evidence" value="ECO:0007669"/>
    <property type="project" value="UniProtKB-EC"/>
</dbReference>
<dbReference type="InterPro" id="IPR015443">
    <property type="entry name" value="Aldose_1-epimerase"/>
</dbReference>
<dbReference type="Proteomes" id="UP000886878">
    <property type="component" value="Unassembled WGS sequence"/>
</dbReference>
<dbReference type="GO" id="GO:0004034">
    <property type="term" value="F:aldose 1-epimerase activity"/>
    <property type="evidence" value="ECO:0007669"/>
    <property type="project" value="TreeGrafter"/>
</dbReference>
<feature type="binding site" evidence="8">
    <location>
        <begin position="179"/>
        <end position="181"/>
    </location>
    <ligand>
        <name>beta-D-galactose</name>
        <dbReference type="ChEBI" id="CHEBI:27667"/>
    </ligand>
</feature>
<evidence type="ECO:0000256" key="2">
    <source>
        <dbReference type="ARBA" id="ARBA00006206"/>
    </source>
</evidence>
<dbReference type="SUPFAM" id="SSF74650">
    <property type="entry name" value="Galactose mutarotase-like"/>
    <property type="match status" value="1"/>
</dbReference>
<dbReference type="EC" id="5.1.3.21" evidence="5"/>
<evidence type="ECO:0000313" key="9">
    <source>
        <dbReference type="EMBL" id="HIW70772.1"/>
    </source>
</evidence>
<dbReference type="GO" id="GO:0033499">
    <property type="term" value="P:galactose catabolic process via UDP-galactose, Leloir pathway"/>
    <property type="evidence" value="ECO:0007669"/>
    <property type="project" value="TreeGrafter"/>
</dbReference>